<feature type="region of interest" description="Disordered" evidence="1">
    <location>
        <begin position="131"/>
        <end position="174"/>
    </location>
</feature>
<keyword evidence="4" id="KW-1185">Reference proteome</keyword>
<feature type="compositionally biased region" description="Polar residues" evidence="1">
    <location>
        <begin position="163"/>
        <end position="174"/>
    </location>
</feature>
<dbReference type="CDD" id="cd06463">
    <property type="entry name" value="p23_like"/>
    <property type="match status" value="1"/>
</dbReference>
<dbReference type="Pfam" id="PF05002">
    <property type="entry name" value="SGS"/>
    <property type="match status" value="1"/>
</dbReference>
<dbReference type="InterPro" id="IPR008978">
    <property type="entry name" value="HSP20-like_chaperone"/>
</dbReference>
<feature type="region of interest" description="Disordered" evidence="1">
    <location>
        <begin position="1"/>
        <end position="27"/>
    </location>
</feature>
<reference evidence="3" key="1">
    <citation type="submission" date="2013-10" db="EMBL/GenBank/DDBJ databases">
        <title>Genomic analysis of the causative agents of coccidiosis in chickens.</title>
        <authorList>
            <person name="Reid A.J."/>
            <person name="Blake D."/>
            <person name="Billington K."/>
            <person name="Browne H."/>
            <person name="Dunn M."/>
            <person name="Hung S."/>
            <person name="Kawahara F."/>
            <person name="Miranda-Saavedra D."/>
            <person name="Mourier T."/>
            <person name="Nagra H."/>
            <person name="Otto T.D."/>
            <person name="Rawlings N."/>
            <person name="Sanchez A."/>
            <person name="Sanders M."/>
            <person name="Subramaniam C."/>
            <person name="Tay Y."/>
            <person name="Dear P."/>
            <person name="Doerig C."/>
            <person name="Gruber A."/>
            <person name="Parkinson J."/>
            <person name="Shirley M."/>
            <person name="Wan K.L."/>
            <person name="Berriman M."/>
            <person name="Tomley F."/>
            <person name="Pain A."/>
        </authorList>
    </citation>
    <scope>NUCLEOTIDE SEQUENCE [LARGE SCALE GENOMIC DNA]</scope>
    <source>
        <strain evidence="3">Weybridge</strain>
    </source>
</reference>
<dbReference type="PROSITE" id="PS51203">
    <property type="entry name" value="CS"/>
    <property type="match status" value="1"/>
</dbReference>
<feature type="compositionally biased region" description="Basic and acidic residues" evidence="1">
    <location>
        <begin position="153"/>
        <end position="162"/>
    </location>
</feature>
<evidence type="ECO:0000313" key="3">
    <source>
        <dbReference type="EMBL" id="CDJ58664.1"/>
    </source>
</evidence>
<dbReference type="SUPFAM" id="SSF49764">
    <property type="entry name" value="HSP20-like chaperones"/>
    <property type="match status" value="1"/>
</dbReference>
<dbReference type="PANTHER" id="PTHR45862">
    <property type="entry name" value="PROTEIN SGT1 HOMOLOG"/>
    <property type="match status" value="1"/>
</dbReference>
<reference evidence="3" key="2">
    <citation type="submission" date="2013-10" db="EMBL/GenBank/DDBJ databases">
        <authorList>
            <person name="Aslett M."/>
        </authorList>
    </citation>
    <scope>NUCLEOTIDE SEQUENCE [LARGE SCALE GENOMIC DNA]</scope>
    <source>
        <strain evidence="3">Weybridge</strain>
    </source>
</reference>
<evidence type="ECO:0000256" key="1">
    <source>
        <dbReference type="SAM" id="MobiDB-lite"/>
    </source>
</evidence>
<name>U6M882_EIMMA</name>
<feature type="compositionally biased region" description="Polar residues" evidence="1">
    <location>
        <begin position="1"/>
        <end position="20"/>
    </location>
</feature>
<dbReference type="InterPro" id="IPR044563">
    <property type="entry name" value="Sgt1-like"/>
</dbReference>
<accession>U6M882</accession>
<dbReference type="Proteomes" id="UP000030763">
    <property type="component" value="Unassembled WGS sequence"/>
</dbReference>
<dbReference type="OrthoDB" id="1898560at2759"/>
<dbReference type="EMBL" id="HG719769">
    <property type="protein sequence ID" value="CDJ58664.1"/>
    <property type="molecule type" value="Genomic_DNA"/>
</dbReference>
<dbReference type="RefSeq" id="XP_013335312.1">
    <property type="nucleotide sequence ID" value="XM_013479858.1"/>
</dbReference>
<organism evidence="3 4">
    <name type="scientific">Eimeria maxima</name>
    <name type="common">Coccidian parasite</name>
    <dbReference type="NCBI Taxonomy" id="5804"/>
    <lineage>
        <taxon>Eukaryota</taxon>
        <taxon>Sar</taxon>
        <taxon>Alveolata</taxon>
        <taxon>Apicomplexa</taxon>
        <taxon>Conoidasida</taxon>
        <taxon>Coccidia</taxon>
        <taxon>Eucoccidiorida</taxon>
        <taxon>Eimeriorina</taxon>
        <taxon>Eimeriidae</taxon>
        <taxon>Eimeria</taxon>
    </lineage>
</organism>
<dbReference type="AlphaFoldDB" id="U6M882"/>
<feature type="domain" description="CS" evidence="2">
    <location>
        <begin position="26"/>
        <end position="126"/>
    </location>
</feature>
<evidence type="ECO:0000313" key="4">
    <source>
        <dbReference type="Proteomes" id="UP000030763"/>
    </source>
</evidence>
<dbReference type="GO" id="GO:0051087">
    <property type="term" value="F:protein-folding chaperone binding"/>
    <property type="evidence" value="ECO:0007669"/>
    <property type="project" value="InterPro"/>
</dbReference>
<proteinExistence type="predicted"/>
<dbReference type="Pfam" id="PF04969">
    <property type="entry name" value="CS"/>
    <property type="match status" value="1"/>
</dbReference>
<dbReference type="Gene3D" id="2.60.40.790">
    <property type="match status" value="1"/>
</dbReference>
<sequence length="199" mass="22611">MSDPAVTTTMQQQAGDSNATEAPASPFNPRYEWMQNAEKLFITFFVKSLEDSDVTVDISSQSLKVQIRNPSINKEAAEDQQQIFVFHVPKLRHEIRPEDSTYEIHKAKLEILLSKKNTGETWAALEAVKHEQGQQQQQQPAVSASRVYPSSKKKIDWNKMEKQTSGGTVLSTNWADVKDKDYEKNLEAPEGQEVRSWKS</sequence>
<dbReference type="VEuPathDB" id="ToxoDB:EMWEY_00017110"/>
<dbReference type="InterPro" id="IPR007052">
    <property type="entry name" value="CS_dom"/>
</dbReference>
<dbReference type="InterPro" id="IPR007699">
    <property type="entry name" value="SGS_dom"/>
</dbReference>
<dbReference type="GeneID" id="25335697"/>
<protein>
    <submittedName>
        <fullName evidence="3">SGS domain-containing protein, putative</fullName>
    </submittedName>
</protein>
<evidence type="ECO:0000259" key="2">
    <source>
        <dbReference type="PROSITE" id="PS51203"/>
    </source>
</evidence>
<gene>
    <name evidence="3" type="ORF">EMWEY_00017110</name>
</gene>